<keyword evidence="4" id="KW-1185">Reference proteome</keyword>
<dbReference type="SUPFAM" id="SSF111283">
    <property type="entry name" value="Putative modulator of DNA gyrase, PmbA/TldD"/>
    <property type="match status" value="1"/>
</dbReference>
<proteinExistence type="predicted"/>
<dbReference type="GO" id="GO:0006508">
    <property type="term" value="P:proteolysis"/>
    <property type="evidence" value="ECO:0007669"/>
    <property type="project" value="InterPro"/>
</dbReference>
<dbReference type="PANTHER" id="PTHR43421:SF1">
    <property type="entry name" value="METALLOPROTEASE PMBA"/>
    <property type="match status" value="1"/>
</dbReference>
<dbReference type="GO" id="GO:0008237">
    <property type="term" value="F:metallopeptidase activity"/>
    <property type="evidence" value="ECO:0007669"/>
    <property type="project" value="InterPro"/>
</dbReference>
<dbReference type="GO" id="GO:0005829">
    <property type="term" value="C:cytosol"/>
    <property type="evidence" value="ECO:0007669"/>
    <property type="project" value="TreeGrafter"/>
</dbReference>
<gene>
    <name evidence="3" type="ORF">WM40_26540</name>
</gene>
<dbReference type="InterPro" id="IPR047657">
    <property type="entry name" value="PmbA"/>
</dbReference>
<evidence type="ECO:0000259" key="1">
    <source>
        <dbReference type="Pfam" id="PF19289"/>
    </source>
</evidence>
<dbReference type="InterPro" id="IPR045569">
    <property type="entry name" value="Metalloprtase-TldD/E_C"/>
</dbReference>
<dbReference type="Pfam" id="PF19290">
    <property type="entry name" value="PmbA_TldD_2nd"/>
    <property type="match status" value="1"/>
</dbReference>
<dbReference type="EMBL" id="LAQU01000139">
    <property type="protein sequence ID" value="KKB60889.1"/>
    <property type="molecule type" value="Genomic_DNA"/>
</dbReference>
<organism evidence="3 4">
    <name type="scientific">Robbsia andropogonis</name>
    <dbReference type="NCBI Taxonomy" id="28092"/>
    <lineage>
        <taxon>Bacteria</taxon>
        <taxon>Pseudomonadati</taxon>
        <taxon>Pseudomonadota</taxon>
        <taxon>Betaproteobacteria</taxon>
        <taxon>Burkholderiales</taxon>
        <taxon>Burkholderiaceae</taxon>
        <taxon>Robbsia</taxon>
    </lineage>
</organism>
<evidence type="ECO:0000259" key="2">
    <source>
        <dbReference type="Pfam" id="PF19290"/>
    </source>
</evidence>
<dbReference type="RefSeq" id="WP_046154563.1">
    <property type="nucleotide sequence ID" value="NZ_LAQU01000139.1"/>
</dbReference>
<dbReference type="PANTHER" id="PTHR43421">
    <property type="entry name" value="METALLOPROTEASE PMBA"/>
    <property type="match status" value="1"/>
</dbReference>
<comment type="caution">
    <text evidence="3">The sequence shown here is derived from an EMBL/GenBank/DDBJ whole genome shotgun (WGS) entry which is preliminary data.</text>
</comment>
<reference evidence="3 4" key="1">
    <citation type="submission" date="2015-03" db="EMBL/GenBank/DDBJ databases">
        <title>Draft Genome Sequence of Burkholderia andropogonis type strain ICMP2807, isolated from Sorghum bicolor.</title>
        <authorList>
            <person name="Lopes-Santos L."/>
            <person name="Castro D.B."/>
            <person name="Ottoboni L.M."/>
            <person name="Park D."/>
            <person name="Weirc B.S."/>
            <person name="Destefano S.A."/>
        </authorList>
    </citation>
    <scope>NUCLEOTIDE SEQUENCE [LARGE SCALE GENOMIC DNA]</scope>
    <source>
        <strain evidence="3 4">ICMP2807</strain>
    </source>
</reference>
<dbReference type="Pfam" id="PF19289">
    <property type="entry name" value="PmbA_TldD_3rd"/>
    <property type="match status" value="1"/>
</dbReference>
<evidence type="ECO:0000313" key="3">
    <source>
        <dbReference type="EMBL" id="KKB60889.1"/>
    </source>
</evidence>
<dbReference type="InterPro" id="IPR045570">
    <property type="entry name" value="Metalloprtase-TldD/E_cen_dom"/>
</dbReference>
<dbReference type="InterPro" id="IPR035068">
    <property type="entry name" value="TldD/PmbA_N"/>
</dbReference>
<sequence>IVESARRAESAAYAVDKAIGATNGASVQTTSGVSVLATSRGFMGKTPWSMHAISASAVAVGERERQIGFWSDAARNYESLPSPDEVGKMAATRALGALNSRSVPTQTCPALFEPLAAMGLLREFVGAASGDALYRSDSFLTDRIGAALFPEHVSVFEDPFVKRGISSRCFDGDGIAVSHRTVIDRGVLKGYFLGLYAARRLKMSPTGSGYGPHNLEVRSEYSDLTDDLHSMLSKLGRGLYVTDLVGGGVNRLNGDFSRAARGFWVEGGEIQFAVSGVTLASNLFAMFGRLRSVGGDKVTRGGITTGSWLIDEMKVGGL</sequence>
<dbReference type="Gene3D" id="3.30.2290.10">
    <property type="entry name" value="PmbA/TldD superfamily"/>
    <property type="match status" value="1"/>
</dbReference>
<dbReference type="InterPro" id="IPR036059">
    <property type="entry name" value="TldD/PmbA_sf"/>
</dbReference>
<dbReference type="AlphaFoldDB" id="A0A0F5JT91"/>
<evidence type="ECO:0000313" key="4">
    <source>
        <dbReference type="Proteomes" id="UP000033618"/>
    </source>
</evidence>
<accession>A0A0F5JT91</accession>
<dbReference type="Proteomes" id="UP000033618">
    <property type="component" value="Unassembled WGS sequence"/>
</dbReference>
<dbReference type="OrthoDB" id="9021136at2"/>
<dbReference type="PATRIC" id="fig|28092.6.peg.6270"/>
<feature type="domain" description="Metalloprotease TldD/E central" evidence="2">
    <location>
        <begin position="2"/>
        <end position="98"/>
    </location>
</feature>
<feature type="domain" description="Metalloprotease TldD/E C-terminal" evidence="1">
    <location>
        <begin position="105"/>
        <end position="317"/>
    </location>
</feature>
<feature type="non-terminal residue" evidence="3">
    <location>
        <position position="1"/>
    </location>
</feature>
<name>A0A0F5JT91_9BURK</name>
<protein>
    <submittedName>
        <fullName evidence="3">Peptidase U62</fullName>
    </submittedName>
</protein>